<feature type="compositionally biased region" description="Basic and acidic residues" evidence="1">
    <location>
        <begin position="208"/>
        <end position="217"/>
    </location>
</feature>
<feature type="compositionally biased region" description="Basic residues" evidence="1">
    <location>
        <begin position="91"/>
        <end position="106"/>
    </location>
</feature>
<proteinExistence type="predicted"/>
<evidence type="ECO:0000313" key="3">
    <source>
        <dbReference type="EMBL" id="BAD25804.1"/>
    </source>
</evidence>
<dbReference type="EMBL" id="AP005306">
    <property type="protein sequence ID" value="BAD25804.1"/>
    <property type="molecule type" value="Genomic_DNA"/>
</dbReference>
<feature type="compositionally biased region" description="Basic and acidic residues" evidence="1">
    <location>
        <begin position="297"/>
        <end position="310"/>
    </location>
</feature>
<sequence>MQVNLCEGLHHMLGRLKVKLIIWDETPCSYDEQCSNSFDLMNHISRLFLIWRLSNSQETTAAARQSKKGKKQRGGESSIYGGGSISGVRGVRSRRRIGRGHARTRQRREAASGTEQGVRWATSSGGGRGAACGGLWRAAVGAAQRSARRRTRWGLTDERGAALVMRRESRRGGAAPRGRGRGRREGEVAPGAPRHAPTHAPASPVLGDEWRRREQGRGNKAATVVRRQWRGGCEASENERRRGLGRGLGFIVEAMSVWEAGASCCLASGRESGVFVRGAKHGDGVDALGGEGGGSDGENRIRVNPRKTED</sequence>
<evidence type="ECO:0000313" key="4">
    <source>
        <dbReference type="Proteomes" id="UP000000763"/>
    </source>
</evidence>
<name>Q6H645_ORYSJ</name>
<reference evidence="2" key="1">
    <citation type="submission" date="2002-05" db="EMBL/GenBank/DDBJ databases">
        <title>Oryza sativa nipponbare(GA3) genomic DNA, chromosome 2, BAC clone:OJ1282_H11.</title>
        <authorList>
            <person name="Sasaki T."/>
            <person name="Matsumoto T."/>
            <person name="Katayose Y."/>
        </authorList>
    </citation>
    <scope>NUCLEOTIDE SEQUENCE</scope>
</reference>
<feature type="compositionally biased region" description="Gly residues" evidence="1">
    <location>
        <begin position="287"/>
        <end position="296"/>
    </location>
</feature>
<reference evidence="4" key="3">
    <citation type="journal article" date="2005" name="Nature">
        <title>The map-based sequence of the rice genome.</title>
        <authorList>
            <consortium name="International rice genome sequencing project (IRGSP)"/>
            <person name="Matsumoto T."/>
            <person name="Wu J."/>
            <person name="Kanamori H."/>
            <person name="Katayose Y."/>
            <person name="Fujisawa M."/>
            <person name="Namiki N."/>
            <person name="Mizuno H."/>
            <person name="Yamamoto K."/>
            <person name="Antonio B.A."/>
            <person name="Baba T."/>
            <person name="Sakata K."/>
            <person name="Nagamura Y."/>
            <person name="Aoki H."/>
            <person name="Arikawa K."/>
            <person name="Arita K."/>
            <person name="Bito T."/>
            <person name="Chiden Y."/>
            <person name="Fujitsuka N."/>
            <person name="Fukunaka R."/>
            <person name="Hamada M."/>
            <person name="Harada C."/>
            <person name="Hayashi A."/>
            <person name="Hijishita S."/>
            <person name="Honda M."/>
            <person name="Hosokawa S."/>
            <person name="Ichikawa Y."/>
            <person name="Idonuma A."/>
            <person name="Iijima M."/>
            <person name="Ikeda M."/>
            <person name="Ikeno M."/>
            <person name="Ito K."/>
            <person name="Ito S."/>
            <person name="Ito T."/>
            <person name="Ito Y."/>
            <person name="Ito Y."/>
            <person name="Iwabuchi A."/>
            <person name="Kamiya K."/>
            <person name="Karasawa W."/>
            <person name="Kurita K."/>
            <person name="Katagiri S."/>
            <person name="Kikuta A."/>
            <person name="Kobayashi H."/>
            <person name="Kobayashi N."/>
            <person name="Machita K."/>
            <person name="Maehara T."/>
            <person name="Masukawa M."/>
            <person name="Mizubayashi T."/>
            <person name="Mukai Y."/>
            <person name="Nagasaki H."/>
            <person name="Nagata Y."/>
            <person name="Naito S."/>
            <person name="Nakashima M."/>
            <person name="Nakama Y."/>
            <person name="Nakamichi Y."/>
            <person name="Nakamura M."/>
            <person name="Meguro A."/>
            <person name="Negishi M."/>
            <person name="Ohta I."/>
            <person name="Ohta T."/>
            <person name="Okamoto M."/>
            <person name="Ono N."/>
            <person name="Saji S."/>
            <person name="Sakaguchi M."/>
            <person name="Sakai K."/>
            <person name="Shibata M."/>
            <person name="Shimokawa T."/>
            <person name="Song J."/>
            <person name="Takazaki Y."/>
            <person name="Terasawa K."/>
            <person name="Tsugane M."/>
            <person name="Tsuji K."/>
            <person name="Ueda S."/>
            <person name="Waki K."/>
            <person name="Yamagata H."/>
            <person name="Yamamoto M."/>
            <person name="Yamamoto S."/>
            <person name="Yamane H."/>
            <person name="Yoshiki S."/>
            <person name="Yoshihara R."/>
            <person name="Yukawa K."/>
            <person name="Zhong H."/>
            <person name="Yano M."/>
            <person name="Yuan Q."/>
            <person name="Ouyang S."/>
            <person name="Liu J."/>
            <person name="Jones K.M."/>
            <person name="Gansberger K."/>
            <person name="Moffat K."/>
            <person name="Hill J."/>
            <person name="Bera J."/>
            <person name="Fadrosh D."/>
            <person name="Jin S."/>
            <person name="Johri S."/>
            <person name="Kim M."/>
            <person name="Overton L."/>
            <person name="Reardon M."/>
            <person name="Tsitrin T."/>
            <person name="Vuong H."/>
            <person name="Weaver B."/>
            <person name="Ciecko A."/>
            <person name="Tallon L."/>
            <person name="Jackson J."/>
            <person name="Pai G."/>
            <person name="Aken S.V."/>
            <person name="Utterback T."/>
            <person name="Reidmuller S."/>
            <person name="Feldblyum T."/>
            <person name="Hsiao J."/>
            <person name="Zismann V."/>
            <person name="Iobst S."/>
            <person name="de Vazeille A.R."/>
            <person name="Buell C.R."/>
            <person name="Ying K."/>
            <person name="Li Y."/>
            <person name="Lu T."/>
            <person name="Huang Y."/>
            <person name="Zhao Q."/>
            <person name="Feng Q."/>
            <person name="Zhang L."/>
            <person name="Zhu J."/>
            <person name="Weng Q."/>
            <person name="Mu J."/>
            <person name="Lu Y."/>
            <person name="Fan D."/>
            <person name="Liu Y."/>
            <person name="Guan J."/>
            <person name="Zhang Y."/>
            <person name="Yu S."/>
            <person name="Liu X."/>
            <person name="Zhang Y."/>
            <person name="Hong G."/>
            <person name="Han B."/>
            <person name="Choisne N."/>
            <person name="Demange N."/>
            <person name="Orjeda G."/>
            <person name="Samain S."/>
            <person name="Cattolico L."/>
            <person name="Pelletier E."/>
            <person name="Couloux A."/>
            <person name="Segurens B."/>
            <person name="Wincker P."/>
            <person name="D'Hont A."/>
            <person name="Scarpelli C."/>
            <person name="Weissenbach J."/>
            <person name="Salanoubat M."/>
            <person name="Quetier F."/>
            <person name="Yu Y."/>
            <person name="Kim H.R."/>
            <person name="Rambo T."/>
            <person name="Currie J."/>
            <person name="Collura K."/>
            <person name="Luo M."/>
            <person name="Yang T."/>
            <person name="Ammiraju J.S.S."/>
            <person name="Engler F."/>
            <person name="Soderlund C."/>
            <person name="Wing R.A."/>
            <person name="Palmer L.E."/>
            <person name="de la Bastide M."/>
            <person name="Spiegel L."/>
            <person name="Nascimento L."/>
            <person name="Zutavern T."/>
            <person name="O'Shaughnessy A."/>
            <person name="Dike S."/>
            <person name="Dedhia N."/>
            <person name="Preston R."/>
            <person name="Balija V."/>
            <person name="McCombie W.R."/>
            <person name="Chow T."/>
            <person name="Chen H."/>
            <person name="Chung M."/>
            <person name="Chen C."/>
            <person name="Shaw J."/>
            <person name="Wu H."/>
            <person name="Hsiao K."/>
            <person name="Chao Y."/>
            <person name="Chu M."/>
            <person name="Cheng C."/>
            <person name="Hour A."/>
            <person name="Lee P."/>
            <person name="Lin S."/>
            <person name="Lin Y."/>
            <person name="Liou J."/>
            <person name="Liu S."/>
            <person name="Hsing Y."/>
            <person name="Raghuvanshi S."/>
            <person name="Mohanty A."/>
            <person name="Bharti A.K."/>
            <person name="Gaur A."/>
            <person name="Gupta V."/>
            <person name="Kumar D."/>
            <person name="Ravi V."/>
            <person name="Vij S."/>
            <person name="Kapur A."/>
            <person name="Khurana P."/>
            <person name="Khurana P."/>
            <person name="Khurana J.P."/>
            <person name="Tyagi A.K."/>
            <person name="Gaikwad K."/>
            <person name="Singh A."/>
            <person name="Dalal V."/>
            <person name="Srivastava S."/>
            <person name="Dixit A."/>
            <person name="Pal A.K."/>
            <person name="Ghazi I.A."/>
            <person name="Yadav M."/>
            <person name="Pandit A."/>
            <person name="Bhargava A."/>
            <person name="Sureshbabu K."/>
            <person name="Batra K."/>
            <person name="Sharma T.R."/>
            <person name="Mohapatra T."/>
            <person name="Singh N.K."/>
            <person name="Messing J."/>
            <person name="Nelson A.B."/>
            <person name="Fuks G."/>
            <person name="Kavchok S."/>
            <person name="Keizer G."/>
            <person name="Linton E."/>
            <person name="Llaca V."/>
            <person name="Song R."/>
            <person name="Tanyolac B."/>
            <person name="Young S."/>
            <person name="Ho-Il K."/>
            <person name="Hahn J.H."/>
            <person name="Sangsakoo G."/>
            <person name="Vanavichit A."/>
            <person name="de Mattos Luiz.A.T."/>
            <person name="Zimmer P.D."/>
            <person name="Malone G."/>
            <person name="Dellagostin O."/>
            <person name="de Oliveira A.C."/>
            <person name="Bevan M."/>
            <person name="Bancroft I."/>
            <person name="Minx P."/>
            <person name="Cordum H."/>
            <person name="Wilson R."/>
            <person name="Cheng Z."/>
            <person name="Jin W."/>
            <person name="Jiang J."/>
            <person name="Leong S.A."/>
            <person name="Iwama H."/>
            <person name="Gojobori T."/>
            <person name="Itoh T."/>
            <person name="Niimura Y."/>
            <person name="Fujii Y."/>
            <person name="Habara T."/>
            <person name="Sakai H."/>
            <person name="Sato Y."/>
            <person name="Wilson G."/>
            <person name="Kumar K."/>
            <person name="McCouch S."/>
            <person name="Juretic N."/>
            <person name="Hoen D."/>
            <person name="Wright S."/>
            <person name="Bruskiewich R."/>
            <person name="Bureau T."/>
            <person name="Miyao A."/>
            <person name="Hirochika H."/>
            <person name="Nishikawa T."/>
            <person name="Kadowaki K."/>
            <person name="Sugiura M."/>
            <person name="Burr B."/>
            <person name="Sasaki T."/>
        </authorList>
    </citation>
    <scope>NUCLEOTIDE SEQUENCE [LARGE SCALE GENOMIC DNA]</scope>
    <source>
        <strain evidence="4">cv. Nipponbare</strain>
    </source>
</reference>
<dbReference type="Proteomes" id="UP000000763">
    <property type="component" value="Chromosome 2"/>
</dbReference>
<dbReference type="EMBL" id="AP005291">
    <property type="protein sequence ID" value="BAD25795.1"/>
    <property type="molecule type" value="Genomic_DNA"/>
</dbReference>
<evidence type="ECO:0000313" key="2">
    <source>
        <dbReference type="EMBL" id="BAD25795.1"/>
    </source>
</evidence>
<dbReference type="AlphaFoldDB" id="Q6H645"/>
<reference evidence="4" key="4">
    <citation type="journal article" date="2008" name="Nucleic Acids Res.">
        <title>The rice annotation project database (RAP-DB): 2008 update.</title>
        <authorList>
            <consortium name="The rice annotation project (RAP)"/>
        </authorList>
    </citation>
    <scope>GENOME REANNOTATION</scope>
    <source>
        <strain evidence="4">cv. Nipponbare</strain>
    </source>
</reference>
<organism evidence="3 4">
    <name type="scientific">Oryza sativa subsp. japonica</name>
    <name type="common">Rice</name>
    <dbReference type="NCBI Taxonomy" id="39947"/>
    <lineage>
        <taxon>Eukaryota</taxon>
        <taxon>Viridiplantae</taxon>
        <taxon>Streptophyta</taxon>
        <taxon>Embryophyta</taxon>
        <taxon>Tracheophyta</taxon>
        <taxon>Spermatophyta</taxon>
        <taxon>Magnoliopsida</taxon>
        <taxon>Liliopsida</taxon>
        <taxon>Poales</taxon>
        <taxon>Poaceae</taxon>
        <taxon>BOP clade</taxon>
        <taxon>Oryzoideae</taxon>
        <taxon>Oryzeae</taxon>
        <taxon>Oryzinae</taxon>
        <taxon>Oryza</taxon>
        <taxon>Oryza sativa</taxon>
    </lineage>
</organism>
<accession>Q6H645</accession>
<gene>
    <name evidence="2" type="ORF">OJ1282_H11.29</name>
    <name evidence="3" type="ORF">P0030D07.7</name>
</gene>
<feature type="region of interest" description="Disordered" evidence="1">
    <location>
        <begin position="61"/>
        <end position="129"/>
    </location>
</feature>
<reference evidence="3" key="2">
    <citation type="submission" date="2002-05" db="EMBL/GenBank/DDBJ databases">
        <title>Oryza sativa nipponbare(GA3) genomic DNA, chromosome 2, PAC clone:P0030D07.</title>
        <authorList>
            <person name="Sasaki T."/>
            <person name="Matsumoto T."/>
            <person name="Katayose Y."/>
        </authorList>
    </citation>
    <scope>NUCLEOTIDE SEQUENCE</scope>
</reference>
<evidence type="ECO:0000256" key="1">
    <source>
        <dbReference type="SAM" id="MobiDB-lite"/>
    </source>
</evidence>
<feature type="region of interest" description="Disordered" evidence="1">
    <location>
        <begin position="283"/>
        <end position="310"/>
    </location>
</feature>
<protein>
    <submittedName>
        <fullName evidence="3">Fibroin-like protein</fullName>
    </submittedName>
</protein>
<feature type="region of interest" description="Disordered" evidence="1">
    <location>
        <begin position="167"/>
        <end position="221"/>
    </location>
</feature>